<protein>
    <submittedName>
        <fullName evidence="2">Transposon Ty3-I Gag-Pol polyprotein</fullName>
    </submittedName>
</protein>
<dbReference type="AlphaFoldDB" id="A0A8X6IRP9"/>
<evidence type="ECO:0000313" key="2">
    <source>
        <dbReference type="EMBL" id="GFS54876.1"/>
    </source>
</evidence>
<dbReference type="Proteomes" id="UP000886998">
    <property type="component" value="Unassembled WGS sequence"/>
</dbReference>
<gene>
    <name evidence="2" type="primary">TY3B-I_238</name>
    <name evidence="2" type="ORF">TNIN_154301</name>
</gene>
<evidence type="ECO:0000313" key="3">
    <source>
        <dbReference type="Proteomes" id="UP000886998"/>
    </source>
</evidence>
<reference evidence="2" key="1">
    <citation type="submission" date="2020-08" db="EMBL/GenBank/DDBJ databases">
        <title>Multicomponent nature underlies the extraordinary mechanical properties of spider dragline silk.</title>
        <authorList>
            <person name="Kono N."/>
            <person name="Nakamura H."/>
            <person name="Mori M."/>
            <person name="Yoshida Y."/>
            <person name="Ohtoshi R."/>
            <person name="Malay A.D."/>
            <person name="Moran D.A.P."/>
            <person name="Tomita M."/>
            <person name="Numata K."/>
            <person name="Arakawa K."/>
        </authorList>
    </citation>
    <scope>NUCLEOTIDE SEQUENCE</scope>
</reference>
<name>A0A8X6IRP9_9ARAC</name>
<comment type="caution">
    <text evidence="2">The sequence shown here is derived from an EMBL/GenBank/DDBJ whole genome shotgun (WGS) entry which is preliminary data.</text>
</comment>
<proteinExistence type="predicted"/>
<dbReference type="OrthoDB" id="6783097at2759"/>
<accession>A0A8X6IRP9</accession>
<keyword evidence="3" id="KW-1185">Reference proteome</keyword>
<feature type="region of interest" description="Disordered" evidence="1">
    <location>
        <begin position="96"/>
        <end position="118"/>
    </location>
</feature>
<sequence>MAFLSKGKKIDLYNLASELRVSVTLDDRIIELREKITTCTFFKDNEKFVKEILDNIVEERKSLEVEVIKKREHTWEKLNDPVVLAEKLDSYENVKPSSQKLTKLPKPRELNNPPFSRNTGNLELRKSHSFKVEKNVSGNHKSNFANPSYMPARNINTGCHPPISYYGCGVDFLRTSGIVMDMRNNFWYFVDKPSFRILFAKDAPLPVDDSPVEINSTSCGPQIRFPVRFRYKATLSMKLRPLISTCENKKDRP</sequence>
<dbReference type="EMBL" id="BMAV01026964">
    <property type="protein sequence ID" value="GFS54876.1"/>
    <property type="molecule type" value="Genomic_DNA"/>
</dbReference>
<organism evidence="2 3">
    <name type="scientific">Trichonephila inaurata madagascariensis</name>
    <dbReference type="NCBI Taxonomy" id="2747483"/>
    <lineage>
        <taxon>Eukaryota</taxon>
        <taxon>Metazoa</taxon>
        <taxon>Ecdysozoa</taxon>
        <taxon>Arthropoda</taxon>
        <taxon>Chelicerata</taxon>
        <taxon>Arachnida</taxon>
        <taxon>Araneae</taxon>
        <taxon>Araneomorphae</taxon>
        <taxon>Entelegynae</taxon>
        <taxon>Araneoidea</taxon>
        <taxon>Nephilidae</taxon>
        <taxon>Trichonephila</taxon>
        <taxon>Trichonephila inaurata</taxon>
    </lineage>
</organism>
<evidence type="ECO:0000256" key="1">
    <source>
        <dbReference type="SAM" id="MobiDB-lite"/>
    </source>
</evidence>